<accession>A0A1F8H8M5</accession>
<dbReference type="AlphaFoldDB" id="A0A1F8H8M5"/>
<sequence>MKSQKIEQSAQRSIEEVESQKLNEPGGKENVYQEANVAFEKALQIISAGLGSIEVGFDANNIEYFKLKFKDFEFYTIYRGEVEMLKSVLGNRR</sequence>
<protein>
    <submittedName>
        <fullName evidence="2">Uncharacterized protein</fullName>
    </submittedName>
</protein>
<feature type="region of interest" description="Disordered" evidence="1">
    <location>
        <begin position="1"/>
        <end position="27"/>
    </location>
</feature>
<reference evidence="2 3" key="1">
    <citation type="journal article" date="2016" name="Nat. Commun.">
        <title>Thousands of microbial genomes shed light on interconnected biogeochemical processes in an aquifer system.</title>
        <authorList>
            <person name="Anantharaman K."/>
            <person name="Brown C.T."/>
            <person name="Hug L.A."/>
            <person name="Sharon I."/>
            <person name="Castelle C.J."/>
            <person name="Probst A.J."/>
            <person name="Thomas B.C."/>
            <person name="Singh A."/>
            <person name="Wilkins M.J."/>
            <person name="Karaoz U."/>
            <person name="Brodie E.L."/>
            <person name="Williams K.H."/>
            <person name="Hubbard S.S."/>
            <person name="Banfield J.F."/>
        </authorList>
    </citation>
    <scope>NUCLEOTIDE SEQUENCE [LARGE SCALE GENOMIC DNA]</scope>
</reference>
<comment type="caution">
    <text evidence="2">The sequence shown here is derived from an EMBL/GenBank/DDBJ whole genome shotgun (WGS) entry which is preliminary data.</text>
</comment>
<gene>
    <name evidence="2" type="ORF">A3G51_01270</name>
</gene>
<evidence type="ECO:0000256" key="1">
    <source>
        <dbReference type="SAM" id="MobiDB-lite"/>
    </source>
</evidence>
<name>A0A1F8H8M5_9BACT</name>
<dbReference type="EMBL" id="MGKY01000009">
    <property type="protein sequence ID" value="OGN33894.1"/>
    <property type="molecule type" value="Genomic_DNA"/>
</dbReference>
<feature type="compositionally biased region" description="Polar residues" evidence="1">
    <location>
        <begin position="1"/>
        <end position="12"/>
    </location>
</feature>
<proteinExistence type="predicted"/>
<organism evidence="2 3">
    <name type="scientific">Candidatus Yanofskybacteria bacterium RIFCSPLOWO2_12_FULL_43_11b</name>
    <dbReference type="NCBI Taxonomy" id="1802710"/>
    <lineage>
        <taxon>Bacteria</taxon>
        <taxon>Candidatus Yanofskyibacteriota</taxon>
    </lineage>
</organism>
<dbReference type="Proteomes" id="UP000177745">
    <property type="component" value="Unassembled WGS sequence"/>
</dbReference>
<evidence type="ECO:0000313" key="3">
    <source>
        <dbReference type="Proteomes" id="UP000177745"/>
    </source>
</evidence>
<evidence type="ECO:0000313" key="2">
    <source>
        <dbReference type="EMBL" id="OGN33894.1"/>
    </source>
</evidence>